<evidence type="ECO:0000313" key="4">
    <source>
        <dbReference type="Proteomes" id="UP000807342"/>
    </source>
</evidence>
<dbReference type="AlphaFoldDB" id="A0A9P6BW76"/>
<evidence type="ECO:0000259" key="2">
    <source>
        <dbReference type="PROSITE" id="PS50011"/>
    </source>
</evidence>
<dbReference type="InterPro" id="IPR051681">
    <property type="entry name" value="Ser/Thr_Kinases-Pseudokinases"/>
</dbReference>
<keyword evidence="4" id="KW-1185">Reference proteome</keyword>
<dbReference type="PROSITE" id="PS50011">
    <property type="entry name" value="PROTEIN_KINASE_DOM"/>
    <property type="match status" value="1"/>
</dbReference>
<sequence>MAASLLYKEMQLALISETQDGRFPASRADTWSRLGQLHRLISSWPDKTLSATSGIKLYRQSLNDGTILCEFAHRLYPMSLSSPYYGSDKSGWEENVQNFILTYESFELSSTREILLKGNPTFDELGAQELAGYARAVIAIHSRETAAPFQRVPVPRLRTTRDSTASPASWLRNSPRESLPCRQQSHPGYLVPPPTLEPAHEVPTSQRPGVDGIETNLGVSVLPTLIRALPTPPLSPDILPKDARLLYTFFLYLMDNEERCQGVLDTKGPDAQEFLDFFQYLLDLPQITGPSKNDILTALIRLSTTSGLYPRSFTLKSVDLHIGKTPIASGHFGEILEGTIQGQRICVKVIKLYQRSHIMNALKVFLKEAMIWGQLQHPNLLPFYGVYHLDDSHGRICLVSPWMENGTIVEYLRAHPGVNRPLLVRDIAQGLEFLHRNKVVHGDLKGVNILVSRAGHACLADFGLSSLRDAEVIRFAMLESSGHRGGTPRWEAPELLDDSEAIIHRTPASDIYAFGCVCYEVFTGKVPFFELPKDIMVYVKVMNGERPSRPACGTWPIRRWGLTDGIWELIAQCWRHCSIERPNAREILASTLLMSVRDTRPEEPDVPTPCNFRSIIRDSSCMVPSTPKLMEKVGFDLCSLARGMEA</sequence>
<name>A0A9P6BW76_9AGAR</name>
<reference evidence="3" key="1">
    <citation type="submission" date="2020-11" db="EMBL/GenBank/DDBJ databases">
        <authorList>
            <consortium name="DOE Joint Genome Institute"/>
            <person name="Ahrendt S."/>
            <person name="Riley R."/>
            <person name="Andreopoulos W."/>
            <person name="Labutti K."/>
            <person name="Pangilinan J."/>
            <person name="Ruiz-Duenas F.J."/>
            <person name="Barrasa J.M."/>
            <person name="Sanchez-Garcia M."/>
            <person name="Camarero S."/>
            <person name="Miyauchi S."/>
            <person name="Serrano A."/>
            <person name="Linde D."/>
            <person name="Babiker R."/>
            <person name="Drula E."/>
            <person name="Ayuso-Fernandez I."/>
            <person name="Pacheco R."/>
            <person name="Padilla G."/>
            <person name="Ferreira P."/>
            <person name="Barriuso J."/>
            <person name="Kellner H."/>
            <person name="Castanera R."/>
            <person name="Alfaro M."/>
            <person name="Ramirez L."/>
            <person name="Pisabarro A.G."/>
            <person name="Kuo A."/>
            <person name="Tritt A."/>
            <person name="Lipzen A."/>
            <person name="He G."/>
            <person name="Yan M."/>
            <person name="Ng V."/>
            <person name="Cullen D."/>
            <person name="Martin F."/>
            <person name="Rosso M.-N."/>
            <person name="Henrissat B."/>
            <person name="Hibbett D."/>
            <person name="Martinez A.T."/>
            <person name="Grigoriev I.V."/>
        </authorList>
    </citation>
    <scope>NUCLEOTIDE SEQUENCE</scope>
    <source>
        <strain evidence="3">MF-IS2</strain>
    </source>
</reference>
<comment type="caution">
    <text evidence="3">The sequence shown here is derived from an EMBL/GenBank/DDBJ whole genome shotgun (WGS) entry which is preliminary data.</text>
</comment>
<dbReference type="InterPro" id="IPR011009">
    <property type="entry name" value="Kinase-like_dom_sf"/>
</dbReference>
<gene>
    <name evidence="3" type="ORF">P691DRAFT_779749</name>
</gene>
<dbReference type="Gene3D" id="1.10.510.10">
    <property type="entry name" value="Transferase(Phosphotransferase) domain 1"/>
    <property type="match status" value="1"/>
</dbReference>
<evidence type="ECO:0000256" key="1">
    <source>
        <dbReference type="SAM" id="MobiDB-lite"/>
    </source>
</evidence>
<dbReference type="InterPro" id="IPR001245">
    <property type="entry name" value="Ser-Thr/Tyr_kinase_cat_dom"/>
</dbReference>
<evidence type="ECO:0000313" key="3">
    <source>
        <dbReference type="EMBL" id="KAF9441592.1"/>
    </source>
</evidence>
<dbReference type="GO" id="GO:0005524">
    <property type="term" value="F:ATP binding"/>
    <property type="evidence" value="ECO:0007669"/>
    <property type="project" value="InterPro"/>
</dbReference>
<organism evidence="3 4">
    <name type="scientific">Macrolepiota fuliginosa MF-IS2</name>
    <dbReference type="NCBI Taxonomy" id="1400762"/>
    <lineage>
        <taxon>Eukaryota</taxon>
        <taxon>Fungi</taxon>
        <taxon>Dikarya</taxon>
        <taxon>Basidiomycota</taxon>
        <taxon>Agaricomycotina</taxon>
        <taxon>Agaricomycetes</taxon>
        <taxon>Agaricomycetidae</taxon>
        <taxon>Agaricales</taxon>
        <taxon>Agaricineae</taxon>
        <taxon>Agaricaceae</taxon>
        <taxon>Macrolepiota</taxon>
    </lineage>
</organism>
<keyword evidence="3" id="KW-0418">Kinase</keyword>
<feature type="region of interest" description="Disordered" evidence="1">
    <location>
        <begin position="163"/>
        <end position="183"/>
    </location>
</feature>
<dbReference type="Pfam" id="PF07714">
    <property type="entry name" value="PK_Tyr_Ser-Thr"/>
    <property type="match status" value="1"/>
</dbReference>
<dbReference type="InterPro" id="IPR000719">
    <property type="entry name" value="Prot_kinase_dom"/>
</dbReference>
<dbReference type="GO" id="GO:0004674">
    <property type="term" value="F:protein serine/threonine kinase activity"/>
    <property type="evidence" value="ECO:0007669"/>
    <property type="project" value="TreeGrafter"/>
</dbReference>
<keyword evidence="3" id="KW-0808">Transferase</keyword>
<dbReference type="EMBL" id="MU151847">
    <property type="protein sequence ID" value="KAF9441592.1"/>
    <property type="molecule type" value="Genomic_DNA"/>
</dbReference>
<protein>
    <submittedName>
        <fullName evidence="3">Kinase-like protein</fullName>
    </submittedName>
</protein>
<dbReference type="PANTHER" id="PTHR44329">
    <property type="entry name" value="SERINE/THREONINE-PROTEIN KINASE TNNI3K-RELATED"/>
    <property type="match status" value="1"/>
</dbReference>
<accession>A0A9P6BW76</accession>
<dbReference type="InterPro" id="IPR008271">
    <property type="entry name" value="Ser/Thr_kinase_AS"/>
</dbReference>
<dbReference type="PROSITE" id="PS00108">
    <property type="entry name" value="PROTEIN_KINASE_ST"/>
    <property type="match status" value="1"/>
</dbReference>
<proteinExistence type="predicted"/>
<dbReference type="OrthoDB" id="1668230at2759"/>
<dbReference type="Proteomes" id="UP000807342">
    <property type="component" value="Unassembled WGS sequence"/>
</dbReference>
<dbReference type="SMART" id="SM00220">
    <property type="entry name" value="S_TKc"/>
    <property type="match status" value="1"/>
</dbReference>
<dbReference type="SUPFAM" id="SSF56112">
    <property type="entry name" value="Protein kinase-like (PK-like)"/>
    <property type="match status" value="1"/>
</dbReference>
<feature type="domain" description="Protein kinase" evidence="2">
    <location>
        <begin position="321"/>
        <end position="593"/>
    </location>
</feature>